<feature type="domain" description="Glycoside hydrolase family 5" evidence="5">
    <location>
        <begin position="94"/>
        <end position="342"/>
    </location>
</feature>
<evidence type="ECO:0000256" key="3">
    <source>
        <dbReference type="RuleBase" id="RU361153"/>
    </source>
</evidence>
<comment type="similarity">
    <text evidence="3">Belongs to the glycosyl hydrolase 5 (cellulase A) family.</text>
</comment>
<gene>
    <name evidence="6" type="ORF">EI42_03872</name>
</gene>
<dbReference type="PANTHER" id="PTHR34142:SF1">
    <property type="entry name" value="GLYCOSIDE HYDROLASE FAMILY 5 DOMAIN-CONTAINING PROTEIN"/>
    <property type="match status" value="1"/>
</dbReference>
<keyword evidence="1 3" id="KW-0378">Hydrolase</keyword>
<dbReference type="InterPro" id="IPR017853">
    <property type="entry name" value="GH"/>
</dbReference>
<dbReference type="GO" id="GO:0004553">
    <property type="term" value="F:hydrolase activity, hydrolyzing O-glycosyl compounds"/>
    <property type="evidence" value="ECO:0007669"/>
    <property type="project" value="InterPro"/>
</dbReference>
<dbReference type="GO" id="GO:0009251">
    <property type="term" value="P:glucan catabolic process"/>
    <property type="evidence" value="ECO:0007669"/>
    <property type="project" value="TreeGrafter"/>
</dbReference>
<dbReference type="AlphaFoldDB" id="A0A326U4K1"/>
<organism evidence="6 7">
    <name type="scientific">Thermosporothrix hazakensis</name>
    <dbReference type="NCBI Taxonomy" id="644383"/>
    <lineage>
        <taxon>Bacteria</taxon>
        <taxon>Bacillati</taxon>
        <taxon>Chloroflexota</taxon>
        <taxon>Ktedonobacteria</taxon>
        <taxon>Ktedonobacterales</taxon>
        <taxon>Thermosporotrichaceae</taxon>
        <taxon>Thermosporothrix</taxon>
    </lineage>
</organism>
<keyword evidence="4" id="KW-0732">Signal</keyword>
<reference evidence="6 7" key="1">
    <citation type="submission" date="2018-06" db="EMBL/GenBank/DDBJ databases">
        <title>Genomic Encyclopedia of Archaeal and Bacterial Type Strains, Phase II (KMG-II): from individual species to whole genera.</title>
        <authorList>
            <person name="Goeker M."/>
        </authorList>
    </citation>
    <scope>NUCLEOTIDE SEQUENCE [LARGE SCALE GENOMIC DNA]</scope>
    <source>
        <strain evidence="6 7">ATCC BAA-1881</strain>
    </source>
</reference>
<dbReference type="SUPFAM" id="SSF51445">
    <property type="entry name" value="(Trans)glycosidases"/>
    <property type="match status" value="1"/>
</dbReference>
<evidence type="ECO:0000256" key="1">
    <source>
        <dbReference type="ARBA" id="ARBA00022801"/>
    </source>
</evidence>
<evidence type="ECO:0000259" key="5">
    <source>
        <dbReference type="Pfam" id="PF00150"/>
    </source>
</evidence>
<dbReference type="Proteomes" id="UP000248806">
    <property type="component" value="Unassembled WGS sequence"/>
</dbReference>
<dbReference type="EMBL" id="QKUF01000015">
    <property type="protein sequence ID" value="PZW26292.1"/>
    <property type="molecule type" value="Genomic_DNA"/>
</dbReference>
<dbReference type="PANTHER" id="PTHR34142">
    <property type="entry name" value="ENDO-BETA-1,4-GLUCANASE A"/>
    <property type="match status" value="1"/>
</dbReference>
<protein>
    <submittedName>
        <fullName evidence="6">Cellulase (Glycosyl hydrolase family 5)</fullName>
    </submittedName>
</protein>
<keyword evidence="2 3" id="KW-0326">Glycosidase</keyword>
<evidence type="ECO:0000256" key="4">
    <source>
        <dbReference type="SAM" id="SignalP"/>
    </source>
</evidence>
<evidence type="ECO:0000313" key="6">
    <source>
        <dbReference type="EMBL" id="PZW26292.1"/>
    </source>
</evidence>
<evidence type="ECO:0000256" key="2">
    <source>
        <dbReference type="ARBA" id="ARBA00023295"/>
    </source>
</evidence>
<dbReference type="Gene3D" id="3.20.20.80">
    <property type="entry name" value="Glycosidases"/>
    <property type="match status" value="1"/>
</dbReference>
<dbReference type="InterPro" id="IPR001547">
    <property type="entry name" value="Glyco_hydro_5"/>
</dbReference>
<dbReference type="Pfam" id="PF00150">
    <property type="entry name" value="Cellulase"/>
    <property type="match status" value="1"/>
</dbReference>
<keyword evidence="7" id="KW-1185">Reference proteome</keyword>
<comment type="caution">
    <text evidence="6">The sequence shown here is derived from an EMBL/GenBank/DDBJ whole genome shotgun (WGS) entry which is preliminary data.</text>
</comment>
<name>A0A326U4K1_THEHA</name>
<dbReference type="RefSeq" id="WP_111324224.1">
    <property type="nucleotide sequence ID" value="NZ_BIFX01000001.1"/>
</dbReference>
<accession>A0A326U4K1</accession>
<dbReference type="OrthoDB" id="154460at2"/>
<proteinExistence type="inferred from homology"/>
<feature type="signal peptide" evidence="4">
    <location>
        <begin position="1"/>
        <end position="22"/>
    </location>
</feature>
<evidence type="ECO:0000313" key="7">
    <source>
        <dbReference type="Proteomes" id="UP000248806"/>
    </source>
</evidence>
<feature type="chain" id="PRO_5016292929" evidence="4">
    <location>
        <begin position="23"/>
        <end position="407"/>
    </location>
</feature>
<sequence>MSVAHALLRVVLVLGCVLPVFAAGEAHAETMTPYEALARGPYTILGNQVLDASGKPYLFHGITRSGPELDCTGKQSPYDRSHLALMGVPVPNVADIKDGRYWGGNTVRVPLSQNFWLKGDMKISTCTAAGYRAFVHRLVDDLTALGLNVILNLHWSGAGGQVGGAGAEQQMPDTDAVPFWEQVAQTYKDYSNVLFELYDEPGISYQQGSCWKFGCMIVGDEVRVHYCGCFKLFSYQAVGMQTLLETIRKTGARNLVIANGTNGGYSLKQLSMYALEGTNVLYSSHPSNNASDKMPSFWTDHFGQFADRYPLLITAFGQYNCKADFVNMLFDYLDARQIGWIARAWFVSSTSRSTICAYPQLVTDYNGTPSHAMGESVYERLRDYHADALVRWKLAVSEMRSFKKSTR</sequence>